<evidence type="ECO:0000313" key="4">
    <source>
        <dbReference type="Proteomes" id="UP001301350"/>
    </source>
</evidence>
<evidence type="ECO:0000256" key="1">
    <source>
        <dbReference type="SAM" id="MobiDB-lite"/>
    </source>
</evidence>
<comment type="caution">
    <text evidence="3">The sequence shown here is derived from an EMBL/GenBank/DDBJ whole genome shotgun (WGS) entry which is preliminary data.</text>
</comment>
<feature type="transmembrane region" description="Helical" evidence="2">
    <location>
        <begin position="402"/>
        <end position="423"/>
    </location>
</feature>
<dbReference type="AlphaFoldDB" id="A0AAV9IZU2"/>
<dbReference type="InterPro" id="IPR037997">
    <property type="entry name" value="Dgk1-like"/>
</dbReference>
<name>A0AAV9IZU2_CYACA</name>
<keyword evidence="2" id="KW-0812">Transmembrane</keyword>
<protein>
    <recommendedName>
        <fullName evidence="5">Phosphatidate cytidylyltransferase</fullName>
    </recommendedName>
</protein>
<proteinExistence type="predicted"/>
<sequence length="479" mass="51196">MAFGNECNPGDAVAGGGIGRMRAAAAAFAVPPIGVVREASCRCRRGAGCRGSRRYRLGPRVPLQRRARHRLDEVRDERTFVADARFSSCDFRSTWIWLHGCGWRPGRFTSDAPLDAKAPDDVAQCTTRPQRRREHPTEKMPRSPRPPPLPVLARVLATAVAASVGTLAYPPLALAAAAAAAASSRTAAIVTRDVLVALFALAASYAWLKVWDVLANRQLIAPTLSRKMVHTTSVPLFMLTWPLFSPDPTIPMYAASRAGFNVPERILELVLSPRGLATAVPAILAIRLVLAGTGLSTDTLVNALARQKAALRKHADGASHPGDRAASPLITGDRREALQGPLYYCIAVTFCTFLFWRGPSPIGILALIQLCVGDGLADVVGRRWRTWRWPFRIGGVDAPQKTVGGTLAFIVSAFVVSCAYVAFFHACGCVQVTVAQAALPIGWLTLACAAVELLAPGDDNITVPLAACLIGMLLFPSGA</sequence>
<dbReference type="GO" id="GO:0004143">
    <property type="term" value="F:ATP-dependent diacylglycerol kinase activity"/>
    <property type="evidence" value="ECO:0007669"/>
    <property type="project" value="InterPro"/>
</dbReference>
<gene>
    <name evidence="3" type="ORF">CDCA_CDCA14G3844</name>
</gene>
<feature type="transmembrane region" description="Helical" evidence="2">
    <location>
        <begin position="189"/>
        <end position="208"/>
    </location>
</feature>
<keyword evidence="4" id="KW-1185">Reference proteome</keyword>
<reference evidence="3 4" key="1">
    <citation type="submission" date="2022-07" db="EMBL/GenBank/DDBJ databases">
        <title>Genome-wide signatures of adaptation to extreme environments.</title>
        <authorList>
            <person name="Cho C.H."/>
            <person name="Yoon H.S."/>
        </authorList>
    </citation>
    <scope>NUCLEOTIDE SEQUENCE [LARGE SCALE GENOMIC DNA]</scope>
    <source>
        <strain evidence="3 4">DBV 063 E5</strain>
    </source>
</reference>
<feature type="region of interest" description="Disordered" evidence="1">
    <location>
        <begin position="119"/>
        <end position="147"/>
    </location>
</feature>
<feature type="transmembrane region" description="Helical" evidence="2">
    <location>
        <begin position="461"/>
        <end position="478"/>
    </location>
</feature>
<dbReference type="PANTHER" id="PTHR31303:SF1">
    <property type="entry name" value="CTP-DEPENDENT DIACYLGLYCEROL KINASE 1"/>
    <property type="match status" value="1"/>
</dbReference>
<feature type="transmembrane region" description="Helical" evidence="2">
    <location>
        <begin position="435"/>
        <end position="454"/>
    </location>
</feature>
<dbReference type="PANTHER" id="PTHR31303">
    <property type="entry name" value="CTP-DEPENDENT DIACYLGLYCEROL KINASE 1"/>
    <property type="match status" value="1"/>
</dbReference>
<evidence type="ECO:0000313" key="3">
    <source>
        <dbReference type="EMBL" id="KAK4537819.1"/>
    </source>
</evidence>
<organism evidence="3 4">
    <name type="scientific">Cyanidium caldarium</name>
    <name type="common">Red alga</name>
    <dbReference type="NCBI Taxonomy" id="2771"/>
    <lineage>
        <taxon>Eukaryota</taxon>
        <taxon>Rhodophyta</taxon>
        <taxon>Bangiophyceae</taxon>
        <taxon>Cyanidiales</taxon>
        <taxon>Cyanidiaceae</taxon>
        <taxon>Cyanidium</taxon>
    </lineage>
</organism>
<evidence type="ECO:0000256" key="2">
    <source>
        <dbReference type="SAM" id="Phobius"/>
    </source>
</evidence>
<evidence type="ECO:0008006" key="5">
    <source>
        <dbReference type="Google" id="ProtNLM"/>
    </source>
</evidence>
<feature type="transmembrane region" description="Helical" evidence="2">
    <location>
        <begin position="337"/>
        <end position="356"/>
    </location>
</feature>
<feature type="transmembrane region" description="Helical" evidence="2">
    <location>
        <begin position="279"/>
        <end position="305"/>
    </location>
</feature>
<dbReference type="Proteomes" id="UP001301350">
    <property type="component" value="Unassembled WGS sequence"/>
</dbReference>
<keyword evidence="2" id="KW-0472">Membrane</keyword>
<dbReference type="EMBL" id="JANCYW010000014">
    <property type="protein sequence ID" value="KAK4537819.1"/>
    <property type="molecule type" value="Genomic_DNA"/>
</dbReference>
<accession>A0AAV9IZU2</accession>
<keyword evidence="2" id="KW-1133">Transmembrane helix</keyword>